<dbReference type="SUPFAM" id="SSF48371">
    <property type="entry name" value="ARM repeat"/>
    <property type="match status" value="1"/>
</dbReference>
<gene>
    <name evidence="5" type="ORF">ZEAMMB73_Zm00001d006560</name>
</gene>
<dbReference type="PANTHER" id="PTHR23315">
    <property type="entry name" value="U BOX DOMAIN-CONTAINING"/>
    <property type="match status" value="1"/>
</dbReference>
<dbReference type="EMBL" id="CM007648">
    <property type="protein sequence ID" value="ONM24243.1"/>
    <property type="molecule type" value="Genomic_DNA"/>
</dbReference>
<keyword evidence="4" id="KW-0732">Signal</keyword>
<dbReference type="PANTHER" id="PTHR23315:SF64">
    <property type="entry name" value="ARM REPEAT SUPERFAMILY PROTEIN"/>
    <property type="match status" value="1"/>
</dbReference>
<evidence type="ECO:0000313" key="5">
    <source>
        <dbReference type="EMBL" id="ONM24243.1"/>
    </source>
</evidence>
<evidence type="ECO:0000256" key="4">
    <source>
        <dbReference type="SAM" id="SignalP"/>
    </source>
</evidence>
<keyword evidence="1" id="KW-0833">Ubl conjugation pathway</keyword>
<feature type="coiled-coil region" evidence="2">
    <location>
        <begin position="115"/>
        <end position="142"/>
    </location>
</feature>
<evidence type="ECO:0000256" key="1">
    <source>
        <dbReference type="ARBA" id="ARBA00022786"/>
    </source>
</evidence>
<keyword evidence="2" id="KW-0175">Coiled coil</keyword>
<organism evidence="5">
    <name type="scientific">Zea mays</name>
    <name type="common">Maize</name>
    <dbReference type="NCBI Taxonomy" id="4577"/>
    <lineage>
        <taxon>Eukaryota</taxon>
        <taxon>Viridiplantae</taxon>
        <taxon>Streptophyta</taxon>
        <taxon>Embryophyta</taxon>
        <taxon>Tracheophyta</taxon>
        <taxon>Spermatophyta</taxon>
        <taxon>Magnoliopsida</taxon>
        <taxon>Liliopsida</taxon>
        <taxon>Poales</taxon>
        <taxon>Poaceae</taxon>
        <taxon>PACMAD clade</taxon>
        <taxon>Panicoideae</taxon>
        <taxon>Andropogonodae</taxon>
        <taxon>Andropogoneae</taxon>
        <taxon>Tripsacinae</taxon>
        <taxon>Zea</taxon>
    </lineage>
</organism>
<dbReference type="InParanoid" id="A0A1D6EXT0"/>
<dbReference type="PaxDb" id="4577-GRMZM2G444100_P01"/>
<feature type="chain" id="PRO_5010803862" description="ARM repeat superfamily protein" evidence="4">
    <location>
        <begin position="18"/>
        <end position="254"/>
    </location>
</feature>
<accession>A0A1D6EXT0</accession>
<sequence>MPLLGLLVAISVNVVATTSPKHGGEFGLGRGVRARTGAVHHELRPRLRHVGVGRRSAMLEPGVRGHRPPVASPKQAQWAAPMSALQERIMEEWRRKEKKGYCSGSATTSGLLVEMQAVELAARELNSVLEEIAEEEEEEDDDEWRRQGIVDEERRAVETDAVWPLLDLMADPESGMVDKAAYVLHSLVSSGEGRAATVEEGGIPVLVEMVEVGTSRQKIATLSLLQIGIDHDGADDGDRGVEERMSVGSMEGGR</sequence>
<dbReference type="AlphaFoldDB" id="A0A1D6EXT0"/>
<dbReference type="Pfam" id="PF05633">
    <property type="entry name" value="ROH1-like"/>
    <property type="match status" value="1"/>
</dbReference>
<dbReference type="InterPro" id="IPR008511">
    <property type="entry name" value="ROH1-like"/>
</dbReference>
<proteinExistence type="predicted"/>
<feature type="signal peptide" evidence="4">
    <location>
        <begin position="1"/>
        <end position="17"/>
    </location>
</feature>
<feature type="region of interest" description="Disordered" evidence="3">
    <location>
        <begin position="233"/>
        <end position="254"/>
    </location>
</feature>
<dbReference type="InterPro" id="IPR016024">
    <property type="entry name" value="ARM-type_fold"/>
</dbReference>
<feature type="compositionally biased region" description="Basic and acidic residues" evidence="3">
    <location>
        <begin position="233"/>
        <end position="245"/>
    </location>
</feature>
<protein>
    <recommendedName>
        <fullName evidence="6">ARM repeat superfamily protein</fullName>
    </recommendedName>
</protein>
<evidence type="ECO:0000256" key="2">
    <source>
        <dbReference type="SAM" id="Coils"/>
    </source>
</evidence>
<dbReference type="eggNOG" id="KOG0167">
    <property type="taxonomic scope" value="Eukaryota"/>
</dbReference>
<dbReference type="Gene3D" id="1.25.10.10">
    <property type="entry name" value="Leucine-rich Repeat Variant"/>
    <property type="match status" value="1"/>
</dbReference>
<evidence type="ECO:0008006" key="6">
    <source>
        <dbReference type="Google" id="ProtNLM"/>
    </source>
</evidence>
<reference evidence="5" key="1">
    <citation type="submission" date="2015-12" db="EMBL/GenBank/DDBJ databases">
        <title>Update maize B73 reference genome by single molecule sequencing technologies.</title>
        <authorList>
            <consortium name="Maize Genome Sequencing Project"/>
            <person name="Ware D."/>
        </authorList>
    </citation>
    <scope>NUCLEOTIDE SEQUENCE [LARGE SCALE GENOMIC DNA]</scope>
    <source>
        <tissue evidence="5">Seedling</tissue>
    </source>
</reference>
<name>A0A1D6EXT0_MAIZE</name>
<evidence type="ECO:0000256" key="3">
    <source>
        <dbReference type="SAM" id="MobiDB-lite"/>
    </source>
</evidence>
<dbReference type="InterPro" id="IPR011989">
    <property type="entry name" value="ARM-like"/>
</dbReference>